<dbReference type="EMBL" id="JYGT01000003">
    <property type="protein sequence ID" value="KJQ78302.1"/>
    <property type="molecule type" value="Genomic_DNA"/>
</dbReference>
<accession>A0A139RC16</accession>
<gene>
    <name evidence="2" type="ORF">SINDD18_01678</name>
    <name evidence="1" type="ORF">TZ94_00143</name>
</gene>
<dbReference type="PATRIC" id="fig|28037.216.peg.132"/>
<dbReference type="GeneID" id="83686975"/>
<dbReference type="EMBL" id="LQZF01000160">
    <property type="protein sequence ID" value="KXU12300.1"/>
    <property type="molecule type" value="Genomic_DNA"/>
</dbReference>
<evidence type="ECO:0000313" key="2">
    <source>
        <dbReference type="EMBL" id="KXU12300.1"/>
    </source>
</evidence>
<sequence length="40" mass="4711">MENLLDIIEKFLSQSDEKLDELAQKNHLLRLQEEEGKKNA</sequence>
<evidence type="ECO:0000313" key="3">
    <source>
        <dbReference type="Proteomes" id="UP000033489"/>
    </source>
</evidence>
<dbReference type="Proteomes" id="UP000072578">
    <property type="component" value="Unassembled WGS sequence"/>
</dbReference>
<dbReference type="Proteomes" id="UP000033489">
    <property type="component" value="Unassembled WGS sequence"/>
</dbReference>
<evidence type="ECO:0000313" key="1">
    <source>
        <dbReference type="EMBL" id="KJQ78302.1"/>
    </source>
</evidence>
<protein>
    <recommendedName>
        <fullName evidence="5">Extracellular protein</fullName>
    </recommendedName>
</protein>
<dbReference type="RefSeq" id="WP_004250924.1">
    <property type="nucleotide sequence ID" value="NZ_CAXTDJ010000006.1"/>
</dbReference>
<dbReference type="NCBIfam" id="NF040896">
    <property type="entry name" value="SP_0009_fam"/>
    <property type="match status" value="1"/>
</dbReference>
<proteinExistence type="predicted"/>
<dbReference type="InterPro" id="IPR049819">
    <property type="entry name" value="SP_0009-like"/>
</dbReference>
<name>A0A0F2E512_9STRE</name>
<evidence type="ECO:0008006" key="5">
    <source>
        <dbReference type="Google" id="ProtNLM"/>
    </source>
</evidence>
<reference evidence="2 4" key="2">
    <citation type="submission" date="2016-01" db="EMBL/GenBank/DDBJ databases">
        <title>Highly variable Streptococcus oralis are common among viridans streptococci isolated from primates.</title>
        <authorList>
            <person name="Denapaite D."/>
            <person name="Rieger M."/>
            <person name="Koendgen S."/>
            <person name="Brueckner R."/>
            <person name="Ochigava I."/>
            <person name="Kappeler P."/>
            <person name="Maetz-Rensing K."/>
            <person name="Leendertz F."/>
            <person name="Hakenbeck R."/>
        </authorList>
    </citation>
    <scope>NUCLEOTIDE SEQUENCE [LARGE SCALE GENOMIC DNA]</scope>
    <source>
        <strain evidence="2 4">DD18</strain>
    </source>
</reference>
<comment type="caution">
    <text evidence="1">The sequence shown here is derived from an EMBL/GenBank/DDBJ whole genome shotgun (WGS) entry which is preliminary data.</text>
</comment>
<accession>A0A0F2E512</accession>
<reference evidence="1 3" key="1">
    <citation type="submission" date="2015-02" db="EMBL/GenBank/DDBJ databases">
        <title>Evolution of amylase-binding proteins of oral streptococcal species.</title>
        <authorList>
            <person name="Haase E.M."/>
        </authorList>
    </citation>
    <scope>NUCLEOTIDE SEQUENCE [LARGE SCALE GENOMIC DNA]</scope>
    <source>
        <strain evidence="1 3">UC921A</strain>
    </source>
</reference>
<organism evidence="1 3">
    <name type="scientific">Streptococcus infantis</name>
    <dbReference type="NCBI Taxonomy" id="68892"/>
    <lineage>
        <taxon>Bacteria</taxon>
        <taxon>Bacillati</taxon>
        <taxon>Bacillota</taxon>
        <taxon>Bacilli</taxon>
        <taxon>Lactobacillales</taxon>
        <taxon>Streptococcaceae</taxon>
        <taxon>Streptococcus</taxon>
    </lineage>
</organism>
<dbReference type="AlphaFoldDB" id="A0A0F2E512"/>
<evidence type="ECO:0000313" key="4">
    <source>
        <dbReference type="Proteomes" id="UP000072578"/>
    </source>
</evidence>